<dbReference type="GO" id="GO:0008448">
    <property type="term" value="F:N-acetylglucosamine-6-phosphate deacetylase activity"/>
    <property type="evidence" value="ECO:0007669"/>
    <property type="project" value="TreeGrafter"/>
</dbReference>
<dbReference type="Gene3D" id="3.20.20.140">
    <property type="entry name" value="Metal-dependent hydrolases"/>
    <property type="match status" value="1"/>
</dbReference>
<dbReference type="AlphaFoldDB" id="T1BVQ0"/>
<dbReference type="EMBL" id="AUZX01007975">
    <property type="protein sequence ID" value="EQD57229.1"/>
    <property type="molecule type" value="Genomic_DNA"/>
</dbReference>
<accession>T1BVQ0</accession>
<evidence type="ECO:0000313" key="3">
    <source>
        <dbReference type="EMBL" id="EQD57229.1"/>
    </source>
</evidence>
<dbReference type="PANTHER" id="PTHR11113">
    <property type="entry name" value="N-ACETYLGLUCOSAMINE-6-PHOSPHATE DEACETYLASE"/>
    <property type="match status" value="1"/>
</dbReference>
<name>T1BVQ0_9ZZZZ</name>
<dbReference type="InterPro" id="IPR011059">
    <property type="entry name" value="Metal-dep_hydrolase_composite"/>
</dbReference>
<dbReference type="Gene3D" id="2.30.40.10">
    <property type="entry name" value="Urease, subunit C, domain 1"/>
    <property type="match status" value="1"/>
</dbReference>
<organism evidence="3">
    <name type="scientific">mine drainage metagenome</name>
    <dbReference type="NCBI Taxonomy" id="410659"/>
    <lineage>
        <taxon>unclassified sequences</taxon>
        <taxon>metagenomes</taxon>
        <taxon>ecological metagenomes</taxon>
    </lineage>
</organism>
<feature type="domain" description="Amidohydrolase-related" evidence="2">
    <location>
        <begin position="7"/>
        <end position="72"/>
    </location>
</feature>
<gene>
    <name evidence="3" type="ORF">B1A_11173</name>
</gene>
<proteinExistence type="predicted"/>
<keyword evidence="1" id="KW-0378">Hydrolase</keyword>
<reference evidence="3" key="2">
    <citation type="journal article" date="2014" name="ISME J.">
        <title>Microbial stratification in low pH oxic and suboxic macroscopic growths along an acid mine drainage.</title>
        <authorList>
            <person name="Mendez-Garcia C."/>
            <person name="Mesa V."/>
            <person name="Sprenger R.R."/>
            <person name="Richter M."/>
            <person name="Diez M.S."/>
            <person name="Solano J."/>
            <person name="Bargiela R."/>
            <person name="Golyshina O.V."/>
            <person name="Manteca A."/>
            <person name="Ramos J.L."/>
            <person name="Gallego J.R."/>
            <person name="Llorente I."/>
            <person name="Martins Dos Santos V.A."/>
            <person name="Jensen O.N."/>
            <person name="Pelaez A.I."/>
            <person name="Sanchez J."/>
            <person name="Ferrer M."/>
        </authorList>
    </citation>
    <scope>NUCLEOTIDE SEQUENCE</scope>
</reference>
<dbReference type="Pfam" id="PF01979">
    <property type="entry name" value="Amidohydro_1"/>
    <property type="match status" value="1"/>
</dbReference>
<dbReference type="PANTHER" id="PTHR11113:SF14">
    <property type="entry name" value="N-ACETYLGLUCOSAMINE-6-PHOSPHATE DEACETYLASE"/>
    <property type="match status" value="1"/>
</dbReference>
<evidence type="ECO:0000256" key="1">
    <source>
        <dbReference type="ARBA" id="ARBA00022801"/>
    </source>
</evidence>
<reference evidence="3" key="1">
    <citation type="submission" date="2013-08" db="EMBL/GenBank/DDBJ databases">
        <authorList>
            <person name="Mendez C."/>
            <person name="Richter M."/>
            <person name="Ferrer M."/>
            <person name="Sanchez J."/>
        </authorList>
    </citation>
    <scope>NUCLEOTIDE SEQUENCE</scope>
</reference>
<dbReference type="InterPro" id="IPR006680">
    <property type="entry name" value="Amidohydro-rel"/>
</dbReference>
<protein>
    <submittedName>
        <fullName evidence="3">N-acetylglucosamine-6-phosphate deacetylase</fullName>
    </submittedName>
</protein>
<comment type="caution">
    <text evidence="3">The sequence shown here is derived from an EMBL/GenBank/DDBJ whole genome shotgun (WGS) entry which is preliminary data.</text>
</comment>
<sequence>MQDGKLTDGRGSLAGVHIDMIGTLQRLVTRVGLPLKTALAMVTAIPAKAAGIDPQYGHLLPGSRADIVLLDRQQLQLKQLLLGGERSMPAVAGSS</sequence>
<evidence type="ECO:0000259" key="2">
    <source>
        <dbReference type="Pfam" id="PF01979"/>
    </source>
</evidence>
<dbReference type="SUPFAM" id="SSF51556">
    <property type="entry name" value="Metallo-dependent hydrolases"/>
    <property type="match status" value="1"/>
</dbReference>
<dbReference type="GO" id="GO:0006046">
    <property type="term" value="P:N-acetylglucosamine catabolic process"/>
    <property type="evidence" value="ECO:0007669"/>
    <property type="project" value="TreeGrafter"/>
</dbReference>
<dbReference type="InterPro" id="IPR032466">
    <property type="entry name" value="Metal_Hydrolase"/>
</dbReference>